<name>A0A4Q1AZ18_9BACT</name>
<sequence>MKKISLILIFINLYLGATILTFNKTVENANTILIKLKEKNISEPKLTLDKHNIDFNKLKDDTYYAIVPISYYKKLKNYKIIISYIKENKKIFKGIPITVIDGKYKSEVINVDSSKVTLNEKNKKRTNIEYQEAMNIYNKKTNLSYINKKFIYPLNSKITSDFGRKRVYNGKLKSYHSGTDFRASVGTPIKATNDGKIVLAKNRFYAGNSIIIDHGQGIYSCYYHLSKMNFKVGDFVKQGEVIALSGNTGRSTGPHLHFSIRVHSILVDPLQFIEIMNNNLFN</sequence>
<dbReference type="OrthoDB" id="9815245at2"/>
<dbReference type="Gene3D" id="2.70.70.10">
    <property type="entry name" value="Glucose Permease (Domain IIA)"/>
    <property type="match status" value="1"/>
</dbReference>
<reference evidence="2 3" key="1">
    <citation type="submission" date="2017-09" db="EMBL/GenBank/DDBJ databases">
        <title>Genomics of the genus Arcobacter.</title>
        <authorList>
            <person name="Perez-Cataluna A."/>
            <person name="Figueras M.J."/>
            <person name="Salas-Masso N."/>
        </authorList>
    </citation>
    <scope>NUCLEOTIDE SEQUENCE [LARGE SCALE GENOMIC DNA]</scope>
    <source>
        <strain evidence="2 3">F156-34</strain>
    </source>
</reference>
<keyword evidence="3" id="KW-1185">Reference proteome</keyword>
<dbReference type="CDD" id="cd12797">
    <property type="entry name" value="M23_peptidase"/>
    <property type="match status" value="1"/>
</dbReference>
<feature type="domain" description="M23ase beta-sheet core" evidence="1">
    <location>
        <begin position="175"/>
        <end position="269"/>
    </location>
</feature>
<gene>
    <name evidence="2" type="ORF">CP965_00185</name>
</gene>
<evidence type="ECO:0000259" key="1">
    <source>
        <dbReference type="Pfam" id="PF01551"/>
    </source>
</evidence>
<dbReference type="InterPro" id="IPR050570">
    <property type="entry name" value="Cell_wall_metabolism_enzyme"/>
</dbReference>
<dbReference type="PANTHER" id="PTHR21666:SF270">
    <property type="entry name" value="MUREIN HYDROLASE ACTIVATOR ENVC"/>
    <property type="match status" value="1"/>
</dbReference>
<dbReference type="Proteomes" id="UP000289718">
    <property type="component" value="Unassembled WGS sequence"/>
</dbReference>
<dbReference type="Pfam" id="PF01551">
    <property type="entry name" value="Peptidase_M23"/>
    <property type="match status" value="1"/>
</dbReference>
<accession>A0A4Q1AZ18</accession>
<dbReference type="InterPro" id="IPR016047">
    <property type="entry name" value="M23ase_b-sheet_dom"/>
</dbReference>
<protein>
    <submittedName>
        <fullName evidence="2">Peptidase M23</fullName>
    </submittedName>
</protein>
<dbReference type="AlphaFoldDB" id="A0A4Q1AZ18"/>
<evidence type="ECO:0000313" key="3">
    <source>
        <dbReference type="Proteomes" id="UP000289718"/>
    </source>
</evidence>
<dbReference type="RefSeq" id="WP_129060012.1">
    <property type="nucleotide sequence ID" value="NZ_NXIE01000001.1"/>
</dbReference>
<dbReference type="InterPro" id="IPR011055">
    <property type="entry name" value="Dup_hybrid_motif"/>
</dbReference>
<proteinExistence type="predicted"/>
<dbReference type="EMBL" id="NXIE01000001">
    <property type="protein sequence ID" value="RXK13902.1"/>
    <property type="molecule type" value="Genomic_DNA"/>
</dbReference>
<comment type="caution">
    <text evidence="2">The sequence shown here is derived from an EMBL/GenBank/DDBJ whole genome shotgun (WGS) entry which is preliminary data.</text>
</comment>
<evidence type="ECO:0000313" key="2">
    <source>
        <dbReference type="EMBL" id="RXK13902.1"/>
    </source>
</evidence>
<dbReference type="GO" id="GO:0004222">
    <property type="term" value="F:metalloendopeptidase activity"/>
    <property type="evidence" value="ECO:0007669"/>
    <property type="project" value="TreeGrafter"/>
</dbReference>
<dbReference type="SUPFAM" id="SSF51261">
    <property type="entry name" value="Duplicated hybrid motif"/>
    <property type="match status" value="1"/>
</dbReference>
<dbReference type="PANTHER" id="PTHR21666">
    <property type="entry name" value="PEPTIDASE-RELATED"/>
    <property type="match status" value="1"/>
</dbReference>
<organism evidence="2 3">
    <name type="scientific">Halarcobacter mediterraneus</name>
    <dbReference type="NCBI Taxonomy" id="2023153"/>
    <lineage>
        <taxon>Bacteria</taxon>
        <taxon>Pseudomonadati</taxon>
        <taxon>Campylobacterota</taxon>
        <taxon>Epsilonproteobacteria</taxon>
        <taxon>Campylobacterales</taxon>
        <taxon>Arcobacteraceae</taxon>
        <taxon>Halarcobacter</taxon>
    </lineage>
</organism>